<reference evidence="9 10" key="1">
    <citation type="submission" date="2014-09" db="EMBL/GenBank/DDBJ databases">
        <authorList>
            <person name="Ellenberger Sabrina"/>
        </authorList>
    </citation>
    <scope>NUCLEOTIDE SEQUENCE [LARGE SCALE GENOMIC DNA]</scope>
    <source>
        <strain evidence="9 10">CBS 412.66</strain>
    </source>
</reference>
<feature type="transmembrane region" description="Helical" evidence="7">
    <location>
        <begin position="235"/>
        <end position="256"/>
    </location>
</feature>
<feature type="transmembrane region" description="Helical" evidence="7">
    <location>
        <begin position="293"/>
        <end position="317"/>
    </location>
</feature>
<dbReference type="STRING" id="35722.A0A0B7NC00"/>
<feature type="domain" description="Amino acid transporter transmembrane" evidence="8">
    <location>
        <begin position="272"/>
        <end position="463"/>
    </location>
</feature>
<evidence type="ECO:0000259" key="8">
    <source>
        <dbReference type="Pfam" id="PF01490"/>
    </source>
</evidence>
<gene>
    <name evidence="9" type="primary">PARPA_06913.1 scaffold 25125</name>
</gene>
<evidence type="ECO:0000256" key="2">
    <source>
        <dbReference type="ARBA" id="ARBA00008066"/>
    </source>
</evidence>
<keyword evidence="4 7" id="KW-1133">Transmembrane helix</keyword>
<evidence type="ECO:0000256" key="5">
    <source>
        <dbReference type="ARBA" id="ARBA00023136"/>
    </source>
</evidence>
<feature type="transmembrane region" description="Helical" evidence="7">
    <location>
        <begin position="199"/>
        <end position="220"/>
    </location>
</feature>
<feature type="transmembrane region" description="Helical" evidence="7">
    <location>
        <begin position="442"/>
        <end position="466"/>
    </location>
</feature>
<accession>A0A0B7NC00</accession>
<feature type="transmembrane region" description="Helical" evidence="7">
    <location>
        <begin position="174"/>
        <end position="192"/>
    </location>
</feature>
<evidence type="ECO:0000313" key="9">
    <source>
        <dbReference type="EMBL" id="CEP12895.1"/>
    </source>
</evidence>
<protein>
    <recommendedName>
        <fullName evidence="8">Amino acid transporter transmembrane domain-containing protein</fullName>
    </recommendedName>
</protein>
<feature type="compositionally biased region" description="Acidic residues" evidence="6">
    <location>
        <begin position="35"/>
        <end position="45"/>
    </location>
</feature>
<keyword evidence="3 7" id="KW-0812">Transmembrane</keyword>
<dbReference type="Pfam" id="PF01490">
    <property type="entry name" value="Aa_trans"/>
    <property type="match status" value="2"/>
</dbReference>
<comment type="subcellular location">
    <subcellularLocation>
        <location evidence="1">Membrane</location>
        <topology evidence="1">Multi-pass membrane protein</topology>
    </subcellularLocation>
</comment>
<feature type="transmembrane region" description="Helical" evidence="7">
    <location>
        <begin position="337"/>
        <end position="362"/>
    </location>
</feature>
<dbReference type="InterPro" id="IPR013057">
    <property type="entry name" value="AA_transpt_TM"/>
</dbReference>
<evidence type="ECO:0000256" key="1">
    <source>
        <dbReference type="ARBA" id="ARBA00004141"/>
    </source>
</evidence>
<dbReference type="GO" id="GO:0005774">
    <property type="term" value="C:vacuolar membrane"/>
    <property type="evidence" value="ECO:0007669"/>
    <property type="project" value="TreeGrafter"/>
</dbReference>
<feature type="transmembrane region" description="Helical" evidence="7">
    <location>
        <begin position="60"/>
        <end position="81"/>
    </location>
</feature>
<keyword evidence="10" id="KW-1185">Reference proteome</keyword>
<dbReference type="PANTHER" id="PTHR22950">
    <property type="entry name" value="AMINO ACID TRANSPORTER"/>
    <property type="match status" value="1"/>
</dbReference>
<evidence type="ECO:0000256" key="4">
    <source>
        <dbReference type="ARBA" id="ARBA00022989"/>
    </source>
</evidence>
<evidence type="ECO:0000313" key="10">
    <source>
        <dbReference type="Proteomes" id="UP000054107"/>
    </source>
</evidence>
<feature type="transmembrane region" description="Helical" evidence="7">
    <location>
        <begin position="409"/>
        <end position="430"/>
    </location>
</feature>
<dbReference type="Proteomes" id="UP000054107">
    <property type="component" value="Unassembled WGS sequence"/>
</dbReference>
<keyword evidence="5 7" id="KW-0472">Membrane</keyword>
<feature type="region of interest" description="Disordered" evidence="6">
    <location>
        <begin position="1"/>
        <end position="46"/>
    </location>
</feature>
<organism evidence="9 10">
    <name type="scientific">Parasitella parasitica</name>
    <dbReference type="NCBI Taxonomy" id="35722"/>
    <lineage>
        <taxon>Eukaryota</taxon>
        <taxon>Fungi</taxon>
        <taxon>Fungi incertae sedis</taxon>
        <taxon>Mucoromycota</taxon>
        <taxon>Mucoromycotina</taxon>
        <taxon>Mucoromycetes</taxon>
        <taxon>Mucorales</taxon>
        <taxon>Mucorineae</taxon>
        <taxon>Mucoraceae</taxon>
        <taxon>Parasitella</taxon>
    </lineage>
</organism>
<dbReference type="OrthoDB" id="40134at2759"/>
<name>A0A0B7NC00_9FUNG</name>
<dbReference type="GO" id="GO:0015179">
    <property type="term" value="F:L-amino acid transmembrane transporter activity"/>
    <property type="evidence" value="ECO:0007669"/>
    <property type="project" value="TreeGrafter"/>
</dbReference>
<dbReference type="PANTHER" id="PTHR22950:SF703">
    <property type="entry name" value="AMINO ACID TRANSPORTER TRANSMEMBRANE DOMAIN-CONTAINING PROTEIN"/>
    <property type="match status" value="1"/>
</dbReference>
<comment type="similarity">
    <text evidence="2">Belongs to the amino acid/polyamine transporter 2 family.</text>
</comment>
<feature type="transmembrane region" description="Helical" evidence="7">
    <location>
        <begin position="87"/>
        <end position="108"/>
    </location>
</feature>
<feature type="transmembrane region" description="Helical" evidence="7">
    <location>
        <begin position="383"/>
        <end position="403"/>
    </location>
</feature>
<evidence type="ECO:0000256" key="7">
    <source>
        <dbReference type="SAM" id="Phobius"/>
    </source>
</evidence>
<dbReference type="AlphaFoldDB" id="A0A0B7NC00"/>
<evidence type="ECO:0000256" key="6">
    <source>
        <dbReference type="SAM" id="MobiDB-lite"/>
    </source>
</evidence>
<dbReference type="EMBL" id="LN728825">
    <property type="protein sequence ID" value="CEP12895.1"/>
    <property type="molecule type" value="Genomic_DNA"/>
</dbReference>
<proteinExistence type="inferred from homology"/>
<evidence type="ECO:0000256" key="3">
    <source>
        <dbReference type="ARBA" id="ARBA00022692"/>
    </source>
</evidence>
<feature type="domain" description="Amino acid transporter transmembrane" evidence="8">
    <location>
        <begin position="56"/>
        <end position="255"/>
    </location>
</feature>
<sequence length="473" mass="51969">MNEAQLLNKPTTSYSASLSSDKKEHFSPPDSEQVVTEEEEEDENEHIEFGIDRSKQGSSISALCSVICVVAGTGALGLPYALAQGGWIGLFILCLSWILSIYTGVLLIRSMYYDGKARLSSYQEVATAAFGKVGGWVAFFFTAITLVGVPVLYLLLSGLNLHTVAKGSSAELTFPIWVIICTCIVAAPFLFFRSLKEMTVLGVFGMLSTVVVILIVLGVAVKEAPDHIDSHHDGVIWNMFPIALSSISFSFGKYAVCSYLDVQYMLMPITLGGNPVYPHVEQSMRNRRDWNKVITAGLTFCVILYFLAAVPGYYVYGSGARSPIYESLSDTNKGPKFASIIIITIHLILTTPILLTSFALDVEKMLKIDPEHRAFLVEWTLRLLFRGALIALVAVIAIFVPFFGDFMSLLGAFSNCALVFIFPVVFYYKLTGIKGKAWYEYILAFLTLLLGVVGLIFGTISAIQALNTDFQNN</sequence>
<feature type="compositionally biased region" description="Polar residues" evidence="6">
    <location>
        <begin position="8"/>
        <end position="19"/>
    </location>
</feature>
<feature type="transmembrane region" description="Helical" evidence="7">
    <location>
        <begin position="129"/>
        <end position="154"/>
    </location>
</feature>